<dbReference type="GeneID" id="84905956"/>
<dbReference type="STRING" id="629741.GCWU000324_02098"/>
<protein>
    <submittedName>
        <fullName evidence="2">Uncharacterized protein</fullName>
    </submittedName>
</protein>
<comment type="caution">
    <text evidence="2">The sequence shown here is derived from an EMBL/GenBank/DDBJ whole genome shotgun (WGS) entry which is preliminary data.</text>
</comment>
<accession>C4GJ75</accession>
<dbReference type="HOGENOM" id="CLU_2752427_0_0_4"/>
<proteinExistence type="predicted"/>
<reference evidence="2" key="1">
    <citation type="submission" date="2009-04" db="EMBL/GenBank/DDBJ databases">
        <authorList>
            <person name="Weinstock G."/>
            <person name="Sodergren E."/>
            <person name="Clifton S."/>
            <person name="Fulton L."/>
            <person name="Fulton B."/>
            <person name="Courtney L."/>
            <person name="Fronick C."/>
            <person name="Harrison M."/>
            <person name="Strong C."/>
            <person name="Farmer C."/>
            <person name="Delahaunty K."/>
            <person name="Markovic C."/>
            <person name="Hall O."/>
            <person name="Minx P."/>
            <person name="Tomlinson C."/>
            <person name="Mitreva M."/>
            <person name="Nelson J."/>
            <person name="Hou S."/>
            <person name="Wollam A."/>
            <person name="Pepin K.H."/>
            <person name="Johnson M."/>
            <person name="Bhonagiri V."/>
            <person name="Nash W.E."/>
            <person name="Warren W."/>
            <person name="Chinwalla A."/>
            <person name="Mardis E.R."/>
            <person name="Wilson R.K."/>
        </authorList>
    </citation>
    <scope>NUCLEOTIDE SEQUENCE [LARGE SCALE GENOMIC DNA]</scope>
    <source>
        <strain evidence="2">ATCC 51147</strain>
    </source>
</reference>
<keyword evidence="3" id="KW-1185">Reference proteome</keyword>
<evidence type="ECO:0000256" key="1">
    <source>
        <dbReference type="SAM" id="MobiDB-lite"/>
    </source>
</evidence>
<feature type="region of interest" description="Disordered" evidence="1">
    <location>
        <begin position="37"/>
        <end position="70"/>
    </location>
</feature>
<evidence type="ECO:0000313" key="3">
    <source>
        <dbReference type="Proteomes" id="UP000003009"/>
    </source>
</evidence>
<organism evidence="2 3">
    <name type="scientific">Kingella oralis ATCC 51147</name>
    <dbReference type="NCBI Taxonomy" id="629741"/>
    <lineage>
        <taxon>Bacteria</taxon>
        <taxon>Pseudomonadati</taxon>
        <taxon>Pseudomonadota</taxon>
        <taxon>Betaproteobacteria</taxon>
        <taxon>Neisseriales</taxon>
        <taxon>Neisseriaceae</taxon>
        <taxon>Kingella</taxon>
    </lineage>
</organism>
<dbReference type="AlphaFoldDB" id="C4GJ75"/>
<gene>
    <name evidence="2" type="ORF">GCWU000324_02098</name>
</gene>
<dbReference type="EMBL" id="ACJW02000003">
    <property type="protein sequence ID" value="EEP67847.1"/>
    <property type="molecule type" value="Genomic_DNA"/>
</dbReference>
<dbReference type="Proteomes" id="UP000003009">
    <property type="component" value="Unassembled WGS sequence"/>
</dbReference>
<evidence type="ECO:0000313" key="2">
    <source>
        <dbReference type="EMBL" id="EEP67847.1"/>
    </source>
</evidence>
<name>C4GJ75_9NEIS</name>
<sequence length="70" mass="7946">MQPIDYDRIDCGPSGSLKIRLGVFRLPLFNANAMRATRQTHRNPCPIARQPENPRSGNPHPTRFQAAFML</sequence>
<dbReference type="RefSeq" id="WP_003797053.1">
    <property type="nucleotide sequence ID" value="NZ_GG665872.1"/>
</dbReference>